<dbReference type="AlphaFoldDB" id="A0A8J2RBP8"/>
<protein>
    <submittedName>
        <fullName evidence="1">(African queen) hypothetical protein</fullName>
    </submittedName>
</protein>
<name>A0A8J2RBP8_9NEOP</name>
<gene>
    <name evidence="1" type="ORF">DCHRY22_LOCUS15717</name>
</gene>
<comment type="caution">
    <text evidence="1">The sequence shown here is derived from an EMBL/GenBank/DDBJ whole genome shotgun (WGS) entry which is preliminary data.</text>
</comment>
<evidence type="ECO:0000313" key="2">
    <source>
        <dbReference type="Proteomes" id="UP000789524"/>
    </source>
</evidence>
<evidence type="ECO:0000313" key="1">
    <source>
        <dbReference type="EMBL" id="CAG9585257.1"/>
    </source>
</evidence>
<keyword evidence="2" id="KW-1185">Reference proteome</keyword>
<proteinExistence type="predicted"/>
<dbReference type="EMBL" id="CAKASE010000083">
    <property type="protein sequence ID" value="CAG9585257.1"/>
    <property type="molecule type" value="Genomic_DNA"/>
</dbReference>
<organism evidence="1 2">
    <name type="scientific">Danaus chrysippus</name>
    <name type="common">African queen</name>
    <dbReference type="NCBI Taxonomy" id="151541"/>
    <lineage>
        <taxon>Eukaryota</taxon>
        <taxon>Metazoa</taxon>
        <taxon>Ecdysozoa</taxon>
        <taxon>Arthropoda</taxon>
        <taxon>Hexapoda</taxon>
        <taxon>Insecta</taxon>
        <taxon>Pterygota</taxon>
        <taxon>Neoptera</taxon>
        <taxon>Endopterygota</taxon>
        <taxon>Lepidoptera</taxon>
        <taxon>Glossata</taxon>
        <taxon>Ditrysia</taxon>
        <taxon>Papilionoidea</taxon>
        <taxon>Nymphalidae</taxon>
        <taxon>Danainae</taxon>
        <taxon>Danaini</taxon>
        <taxon>Danaina</taxon>
        <taxon>Danaus</taxon>
        <taxon>Anosia</taxon>
    </lineage>
</organism>
<dbReference type="Proteomes" id="UP000789524">
    <property type="component" value="Unassembled WGS sequence"/>
</dbReference>
<sequence length="114" mass="12195">MRAVESGTHGDYYHSVEHQYSSNPSVTLRNIRGEDVGLREGNRILYLIARWAWGVGSRGGRSVSAARGHGASGGGVSRTAGHHALGTTLGTGPRTRPPLGLITVSIAMKFMIRR</sequence>
<reference evidence="1" key="1">
    <citation type="submission" date="2021-09" db="EMBL/GenBank/DDBJ databases">
        <authorList>
            <person name="Martin H S."/>
        </authorList>
    </citation>
    <scope>NUCLEOTIDE SEQUENCE</scope>
</reference>
<accession>A0A8J2RBP8</accession>